<evidence type="ECO:0000313" key="8">
    <source>
        <dbReference type="Proteomes" id="UP000693970"/>
    </source>
</evidence>
<organism evidence="7 8">
    <name type="scientific">Nitzschia inconspicua</name>
    <dbReference type="NCBI Taxonomy" id="303405"/>
    <lineage>
        <taxon>Eukaryota</taxon>
        <taxon>Sar</taxon>
        <taxon>Stramenopiles</taxon>
        <taxon>Ochrophyta</taxon>
        <taxon>Bacillariophyta</taxon>
        <taxon>Bacillariophyceae</taxon>
        <taxon>Bacillariophycidae</taxon>
        <taxon>Bacillariales</taxon>
        <taxon>Bacillariaceae</taxon>
        <taxon>Nitzschia</taxon>
    </lineage>
</organism>
<feature type="region of interest" description="Disordered" evidence="5">
    <location>
        <begin position="65"/>
        <end position="91"/>
    </location>
</feature>
<feature type="transmembrane region" description="Helical" evidence="6">
    <location>
        <begin position="406"/>
        <end position="430"/>
    </location>
</feature>
<feature type="transmembrane region" description="Helical" evidence="6">
    <location>
        <begin position="133"/>
        <end position="166"/>
    </location>
</feature>
<evidence type="ECO:0000256" key="4">
    <source>
        <dbReference type="ARBA" id="ARBA00023136"/>
    </source>
</evidence>
<evidence type="ECO:0000256" key="2">
    <source>
        <dbReference type="ARBA" id="ARBA00022692"/>
    </source>
</evidence>
<comment type="subcellular location">
    <subcellularLocation>
        <location evidence="1">Membrane</location>
        <topology evidence="1">Multi-pass membrane protein</topology>
    </subcellularLocation>
</comment>
<keyword evidence="4 6" id="KW-0472">Membrane</keyword>
<feature type="transmembrane region" description="Helical" evidence="6">
    <location>
        <begin position="520"/>
        <end position="540"/>
    </location>
</feature>
<dbReference type="EMBL" id="JAGRRH010000015">
    <property type="protein sequence ID" value="KAG7356005.1"/>
    <property type="molecule type" value="Genomic_DNA"/>
</dbReference>
<feature type="transmembrane region" description="Helical" evidence="6">
    <location>
        <begin position="234"/>
        <end position="251"/>
    </location>
</feature>
<dbReference type="OrthoDB" id="434519at2759"/>
<feature type="transmembrane region" description="Helical" evidence="6">
    <location>
        <begin position="456"/>
        <end position="479"/>
    </location>
</feature>
<reference evidence="7" key="2">
    <citation type="submission" date="2021-04" db="EMBL/GenBank/DDBJ databases">
        <authorList>
            <person name="Podell S."/>
        </authorList>
    </citation>
    <scope>NUCLEOTIDE SEQUENCE</scope>
    <source>
        <strain evidence="7">Hildebrandi</strain>
    </source>
</reference>
<keyword evidence="3 6" id="KW-1133">Transmembrane helix</keyword>
<dbReference type="AlphaFoldDB" id="A0A9K3PQ76"/>
<keyword evidence="8" id="KW-1185">Reference proteome</keyword>
<feature type="transmembrane region" description="Helical" evidence="6">
    <location>
        <begin position="560"/>
        <end position="582"/>
    </location>
</feature>
<dbReference type="GO" id="GO:0016567">
    <property type="term" value="P:protein ubiquitination"/>
    <property type="evidence" value="ECO:0007669"/>
    <property type="project" value="TreeGrafter"/>
</dbReference>
<dbReference type="InterPro" id="IPR002781">
    <property type="entry name" value="TM_pro_TauE-like"/>
</dbReference>
<evidence type="ECO:0000256" key="6">
    <source>
        <dbReference type="SAM" id="Phobius"/>
    </source>
</evidence>
<sequence>MGRMATEDYTISNTKYVASSTTSFWTNVVHFWKTSGSATTKHTNQNYKSFSLRDKDDDDNIVTHQHEFSDQDHRNRDLKSESNSRDSHDEHDDFWRNPDYWDDYIGNNRDDDFYKYIGDPTPPSLLPLTRRDVIGFMLASLGATLGSSGGIGGGGLVVPCYIIAIGLSPKQAFPIGSVTVLGGALASLILNLRRRHPLADRPIIDWDLILVMEPLVLVGALFGSILHRVVAEKILSVLLVLLLSTVAHTTLRKARRMYDAERRYIEHLKTARSDYLSRVASFRTAFRMSEAGWSADALAGMDPESRTISASYLPPSPVRTQSLDSRSVNTTTPVSPRMDAHERQRILILNPDFVTLRSDLLEEEKVTPRSKIMALCAKFSVLIFLNITLGGGAFRSPWGIECGGLSFWVVHVIMVAFLVSSAWAAQTYLINRHELKEIIRFDYVHGDIKWEPRTAIIYPFFFILAGTCAGMFGIGGGMITVPLMLAMGVHPAICTATSSTMVFFTALLSASSFAVFNLILWDYAIVCFFIGFIGCLIGQGIMQKARQTSTGSANFERNSFIAYCTGSVIMLCALLMTLQYVLQLVGFDKNRSYYYEGGLCDGYMI</sequence>
<feature type="transmembrane region" description="Helical" evidence="6">
    <location>
        <begin position="372"/>
        <end position="394"/>
    </location>
</feature>
<feature type="transmembrane region" description="Helical" evidence="6">
    <location>
        <begin position="204"/>
        <end position="222"/>
    </location>
</feature>
<keyword evidence="2 6" id="KW-0812">Transmembrane</keyword>
<feature type="transmembrane region" description="Helical" evidence="6">
    <location>
        <begin position="172"/>
        <end position="192"/>
    </location>
</feature>
<accession>A0A9K3PQ76</accession>
<evidence type="ECO:0000313" key="7">
    <source>
        <dbReference type="EMBL" id="KAG7356005.1"/>
    </source>
</evidence>
<dbReference type="Proteomes" id="UP000693970">
    <property type="component" value="Unassembled WGS sequence"/>
</dbReference>
<evidence type="ECO:0000256" key="1">
    <source>
        <dbReference type="ARBA" id="ARBA00004141"/>
    </source>
</evidence>
<proteinExistence type="predicted"/>
<dbReference type="PANTHER" id="PTHR14255:SF3">
    <property type="entry name" value="SULFITE EXPORTER TAUE_SAFE FAMILY PROTEIN 5-RELATED"/>
    <property type="match status" value="1"/>
</dbReference>
<name>A0A9K3PQ76_9STRA</name>
<comment type="caution">
    <text evidence="7">The sequence shown here is derived from an EMBL/GenBank/DDBJ whole genome shotgun (WGS) entry which is preliminary data.</text>
</comment>
<dbReference type="PANTHER" id="PTHR14255">
    <property type="entry name" value="CEREBLON"/>
    <property type="match status" value="1"/>
</dbReference>
<dbReference type="GO" id="GO:0016020">
    <property type="term" value="C:membrane"/>
    <property type="evidence" value="ECO:0007669"/>
    <property type="project" value="UniProtKB-SubCell"/>
</dbReference>
<reference evidence="7" key="1">
    <citation type="journal article" date="2021" name="Sci. Rep.">
        <title>Diploid genomic architecture of Nitzschia inconspicua, an elite biomass production diatom.</title>
        <authorList>
            <person name="Oliver A."/>
            <person name="Podell S."/>
            <person name="Pinowska A."/>
            <person name="Traller J.C."/>
            <person name="Smith S.R."/>
            <person name="McClure R."/>
            <person name="Beliaev A."/>
            <person name="Bohutskyi P."/>
            <person name="Hill E.A."/>
            <person name="Rabines A."/>
            <person name="Zheng H."/>
            <person name="Allen L.Z."/>
            <person name="Kuo A."/>
            <person name="Grigoriev I.V."/>
            <person name="Allen A.E."/>
            <person name="Hazlebeck D."/>
            <person name="Allen E.E."/>
        </authorList>
    </citation>
    <scope>NUCLEOTIDE SEQUENCE</scope>
    <source>
        <strain evidence="7">Hildebrandi</strain>
    </source>
</reference>
<feature type="transmembrane region" description="Helical" evidence="6">
    <location>
        <begin position="485"/>
        <end position="508"/>
    </location>
</feature>
<evidence type="ECO:0000256" key="3">
    <source>
        <dbReference type="ARBA" id="ARBA00022989"/>
    </source>
</evidence>
<dbReference type="Pfam" id="PF01925">
    <property type="entry name" value="TauE"/>
    <property type="match status" value="2"/>
</dbReference>
<dbReference type="GO" id="GO:0031464">
    <property type="term" value="C:Cul4A-RING E3 ubiquitin ligase complex"/>
    <property type="evidence" value="ECO:0007669"/>
    <property type="project" value="TreeGrafter"/>
</dbReference>
<protein>
    <submittedName>
        <fullName evidence="7">Sulfite exporter TauE/SafE</fullName>
    </submittedName>
</protein>
<gene>
    <name evidence="7" type="ORF">IV203_000691</name>
</gene>
<evidence type="ECO:0000256" key="5">
    <source>
        <dbReference type="SAM" id="MobiDB-lite"/>
    </source>
</evidence>